<reference evidence="1 2" key="1">
    <citation type="submission" date="2016-12" db="EMBL/GenBank/DDBJ databases">
        <authorList>
            <person name="Song W.-J."/>
            <person name="Kurnit D.M."/>
        </authorList>
    </citation>
    <scope>NUCLEOTIDE SEQUENCE [LARGE SCALE GENOMIC DNA]</scope>
    <source>
        <strain evidence="1 2">STM7296</strain>
    </source>
</reference>
<dbReference type="STRING" id="1247936.BN2475_670014"/>
<dbReference type="Proteomes" id="UP000187012">
    <property type="component" value="Unassembled WGS sequence"/>
</dbReference>
<keyword evidence="2" id="KW-1185">Reference proteome</keyword>
<name>A0A1N7SGM2_9BURK</name>
<dbReference type="EMBL" id="CYGX02000067">
    <property type="protein sequence ID" value="SIT46557.1"/>
    <property type="molecule type" value="Genomic_DNA"/>
</dbReference>
<sequence>MRELADPEWRPIGLKSHIDVTHSVDPYKFVSMTTRTEILK</sequence>
<evidence type="ECO:0000313" key="2">
    <source>
        <dbReference type="Proteomes" id="UP000187012"/>
    </source>
</evidence>
<evidence type="ECO:0000313" key="1">
    <source>
        <dbReference type="EMBL" id="SIT46557.1"/>
    </source>
</evidence>
<organism evidence="1 2">
    <name type="scientific">Paraburkholderia ribeironis</name>
    <dbReference type="NCBI Taxonomy" id="1247936"/>
    <lineage>
        <taxon>Bacteria</taxon>
        <taxon>Pseudomonadati</taxon>
        <taxon>Pseudomonadota</taxon>
        <taxon>Betaproteobacteria</taxon>
        <taxon>Burkholderiales</taxon>
        <taxon>Burkholderiaceae</taxon>
        <taxon>Paraburkholderia</taxon>
    </lineage>
</organism>
<protein>
    <submittedName>
        <fullName evidence="1">Uncharacterized protein</fullName>
    </submittedName>
</protein>
<accession>A0A1N7SGM2</accession>
<proteinExistence type="predicted"/>
<dbReference type="AlphaFoldDB" id="A0A1N7SGM2"/>
<gene>
    <name evidence="1" type="ORF">BN2475_670014</name>
</gene>